<name>A0A250KM15_9BACT</name>
<evidence type="ECO:0000313" key="2">
    <source>
        <dbReference type="Proteomes" id="UP000267517"/>
    </source>
</evidence>
<accession>A0A250KM15</accession>
<dbReference type="EMBL" id="AP018049">
    <property type="protein sequence ID" value="BBA28913.1"/>
    <property type="molecule type" value="Genomic_DNA"/>
</dbReference>
<proteinExistence type="predicted"/>
<evidence type="ECO:0000313" key="1">
    <source>
        <dbReference type="EMBL" id="BBA28913.1"/>
    </source>
</evidence>
<gene>
    <name evidence="1" type="ORF">PMEL1_00824</name>
</gene>
<organism evidence="1 2">
    <name type="scientific">Prevotella melaninogenica</name>
    <dbReference type="NCBI Taxonomy" id="28132"/>
    <lineage>
        <taxon>Bacteria</taxon>
        <taxon>Pseudomonadati</taxon>
        <taxon>Bacteroidota</taxon>
        <taxon>Bacteroidia</taxon>
        <taxon>Bacteroidales</taxon>
        <taxon>Prevotellaceae</taxon>
        <taxon>Prevotella</taxon>
    </lineage>
</organism>
<dbReference type="Proteomes" id="UP000267517">
    <property type="component" value="Chromosome I"/>
</dbReference>
<protein>
    <submittedName>
        <fullName evidence="1">Uncharacterized protein</fullName>
    </submittedName>
</protein>
<sequence>MIYDFVISFVVMRYTQSQPASAKLQNEFKELALRFGTYIYNLVIRKVNYIVSFINKDFTLIELVLYNLLF</sequence>
<dbReference type="AlphaFoldDB" id="A0A250KM15"/>
<reference evidence="1 2" key="1">
    <citation type="submission" date="2017-05" db="EMBL/GenBank/DDBJ databases">
        <title>whole genome sequence of Prevotella melaninogenica GAI 07411.</title>
        <authorList>
            <person name="Kondo Y."/>
            <person name="Hoshino T."/>
        </authorList>
    </citation>
    <scope>NUCLEOTIDE SEQUENCE [LARGE SCALE GENOMIC DNA]</scope>
    <source>
        <strain evidence="1 2">GAI 07411</strain>
    </source>
</reference>